<proteinExistence type="predicted"/>
<organism evidence="3 4">
    <name type="scientific">Streptomyces endophyticus</name>
    <dbReference type="NCBI Taxonomy" id="714166"/>
    <lineage>
        <taxon>Bacteria</taxon>
        <taxon>Bacillati</taxon>
        <taxon>Actinomycetota</taxon>
        <taxon>Actinomycetes</taxon>
        <taxon>Kitasatosporales</taxon>
        <taxon>Streptomycetaceae</taxon>
        <taxon>Streptomyces</taxon>
    </lineage>
</organism>
<feature type="region of interest" description="Disordered" evidence="1">
    <location>
        <begin position="693"/>
        <end position="720"/>
    </location>
</feature>
<dbReference type="Proteomes" id="UP001354931">
    <property type="component" value="Unassembled WGS sequence"/>
</dbReference>
<feature type="domain" description="Integrase catalytic" evidence="2">
    <location>
        <begin position="318"/>
        <end position="511"/>
    </location>
</feature>
<evidence type="ECO:0000313" key="4">
    <source>
        <dbReference type="Proteomes" id="UP001354931"/>
    </source>
</evidence>
<sequence length="720" mass="79855">MSGAEAFTPGHVRLGDRVLWQEVAYQVVAIQGAEVLLLADGARLPVEVLYSALVSAPGFAVVDSDGRPVPATPLPALMDSPSKAERKEAKRLHRHMVELDTGVLPGSSTPRAGYEPSETTLEQRYARKAQELAAAGIEVSAKTLESMRLKWKRANENPLVFVERRGRSGGHRTDPRVIEVMREVVMSHSRGSDVDGKAIFEEVVDVIEKRYRKELADPDERKRLLLARASFYRRMADTGLAEHLAATTRQRARRASKPARPYRPSHAFRPGQVVQIDTSPLKVKALGDDASVISAELTSAIDVASRSNCAVMIVPVITGEGPPGKRVGGRATRAYDLTLLLAQCFAPLTWRSDWDLLALAANSALPLEELRAADERFARAVAARPVIHPRTVIIDQGSPYLSQHFEDVCDMLAITIEYARKDTPTDKPLKERFFRSIGNRFSQHVAGWTGTGFARRGLGIEKGPLYPINTLQEMAEQWVALDYQQTPHKGLRSPFTPGLTLSPNEMYAQLMPLAGYRPRPITTEEARKLLIPAHVKITDIGITIENRTYQSSDWRMRMLIDQRSGLAEHNDRFEARYNPYHPEVAHLYDHVYTQEWIEVEFIHRRLLTHLWTQDHWEQGTAVVAENGGRRDDQLAIVKAVRAFHRGLHKGPSKTQKATAKIPFQGLEVASEPAAPVDPYAGVSVDVDAVSAYPSLPLAGRESPQPPPTGDNTEPPAPNTA</sequence>
<reference evidence="3 4" key="1">
    <citation type="submission" date="2022-10" db="EMBL/GenBank/DDBJ databases">
        <authorList>
            <person name="Xie J."/>
            <person name="Shen N."/>
        </authorList>
    </citation>
    <scope>NUCLEOTIDE SEQUENCE [LARGE SCALE GENOMIC DNA]</scope>
    <source>
        <strain evidence="3 4">YIM65594</strain>
    </source>
</reference>
<dbReference type="SUPFAM" id="SSF53098">
    <property type="entry name" value="Ribonuclease H-like"/>
    <property type="match status" value="1"/>
</dbReference>
<dbReference type="InterPro" id="IPR036397">
    <property type="entry name" value="RNaseH_sf"/>
</dbReference>
<dbReference type="InterPro" id="IPR012337">
    <property type="entry name" value="RNaseH-like_sf"/>
</dbReference>
<evidence type="ECO:0000313" key="3">
    <source>
        <dbReference type="EMBL" id="MEB8342582.1"/>
    </source>
</evidence>
<accession>A0ABU6FIH0</accession>
<comment type="caution">
    <text evidence="3">The sequence shown here is derived from an EMBL/GenBank/DDBJ whole genome shotgun (WGS) entry which is preliminary data.</text>
</comment>
<evidence type="ECO:0000259" key="2">
    <source>
        <dbReference type="PROSITE" id="PS50994"/>
    </source>
</evidence>
<dbReference type="Gene3D" id="3.30.420.10">
    <property type="entry name" value="Ribonuclease H-like superfamily/Ribonuclease H"/>
    <property type="match status" value="1"/>
</dbReference>
<protein>
    <submittedName>
        <fullName evidence="3">Transposase</fullName>
    </submittedName>
</protein>
<name>A0ABU6FIH0_9ACTN</name>
<dbReference type="RefSeq" id="WP_326022121.1">
    <property type="nucleotide sequence ID" value="NZ_JAOZYC010000166.1"/>
</dbReference>
<feature type="compositionally biased region" description="Pro residues" evidence="1">
    <location>
        <begin position="703"/>
        <end position="720"/>
    </location>
</feature>
<dbReference type="InterPro" id="IPR001584">
    <property type="entry name" value="Integrase_cat-core"/>
</dbReference>
<evidence type="ECO:0000256" key="1">
    <source>
        <dbReference type="SAM" id="MobiDB-lite"/>
    </source>
</evidence>
<dbReference type="PROSITE" id="PS50994">
    <property type="entry name" value="INTEGRASE"/>
    <property type="match status" value="1"/>
</dbReference>
<dbReference type="EMBL" id="JAOZYC010000166">
    <property type="protein sequence ID" value="MEB8342582.1"/>
    <property type="molecule type" value="Genomic_DNA"/>
</dbReference>
<keyword evidence="4" id="KW-1185">Reference proteome</keyword>
<gene>
    <name evidence="3" type="ORF">OKJ99_34315</name>
</gene>